<comment type="caution">
    <text evidence="3">The sequence shown here is derived from an EMBL/GenBank/DDBJ whole genome shotgun (WGS) entry which is preliminary data.</text>
</comment>
<dbReference type="Proteomes" id="UP001212997">
    <property type="component" value="Unassembled WGS sequence"/>
</dbReference>
<dbReference type="PANTHER" id="PTHR11439">
    <property type="entry name" value="GAG-POL-RELATED RETROTRANSPOSON"/>
    <property type="match status" value="1"/>
</dbReference>
<gene>
    <name evidence="3" type="ORF">NLI96_g8338</name>
</gene>
<accession>A0AAD5UXG1</accession>
<dbReference type="SUPFAM" id="SSF56672">
    <property type="entry name" value="DNA/RNA polymerases"/>
    <property type="match status" value="1"/>
</dbReference>
<feature type="compositionally biased region" description="Pro residues" evidence="1">
    <location>
        <begin position="90"/>
        <end position="105"/>
    </location>
</feature>
<evidence type="ECO:0000259" key="2">
    <source>
        <dbReference type="Pfam" id="PF07727"/>
    </source>
</evidence>
<dbReference type="InterPro" id="IPR043502">
    <property type="entry name" value="DNA/RNA_pol_sf"/>
</dbReference>
<dbReference type="Pfam" id="PF07727">
    <property type="entry name" value="RVT_2"/>
    <property type="match status" value="1"/>
</dbReference>
<feature type="domain" description="Reverse transcriptase Ty1/copia-type" evidence="2">
    <location>
        <begin position="232"/>
        <end position="445"/>
    </location>
</feature>
<dbReference type="EMBL" id="JANAWD010000374">
    <property type="protein sequence ID" value="KAJ3480455.1"/>
    <property type="molecule type" value="Genomic_DNA"/>
</dbReference>
<dbReference type="InterPro" id="IPR013103">
    <property type="entry name" value="RVT_2"/>
</dbReference>
<keyword evidence="4" id="KW-1185">Reference proteome</keyword>
<protein>
    <recommendedName>
        <fullName evidence="2">Reverse transcriptase Ty1/copia-type domain-containing protein</fullName>
    </recommendedName>
</protein>
<organism evidence="3 4">
    <name type="scientific">Meripilus lineatus</name>
    <dbReference type="NCBI Taxonomy" id="2056292"/>
    <lineage>
        <taxon>Eukaryota</taxon>
        <taxon>Fungi</taxon>
        <taxon>Dikarya</taxon>
        <taxon>Basidiomycota</taxon>
        <taxon>Agaricomycotina</taxon>
        <taxon>Agaricomycetes</taxon>
        <taxon>Polyporales</taxon>
        <taxon>Meripilaceae</taxon>
        <taxon>Meripilus</taxon>
    </lineage>
</organism>
<proteinExistence type="predicted"/>
<feature type="region of interest" description="Disordered" evidence="1">
    <location>
        <begin position="36"/>
        <end position="117"/>
    </location>
</feature>
<evidence type="ECO:0000313" key="4">
    <source>
        <dbReference type="Proteomes" id="UP001212997"/>
    </source>
</evidence>
<feature type="compositionally biased region" description="Basic and acidic residues" evidence="1">
    <location>
        <begin position="73"/>
        <end position="84"/>
    </location>
</feature>
<evidence type="ECO:0000256" key="1">
    <source>
        <dbReference type="SAM" id="MobiDB-lite"/>
    </source>
</evidence>
<dbReference type="PANTHER" id="PTHR11439:SF483">
    <property type="entry name" value="PEPTIDE SYNTHASE GLIP-LIKE, PUTATIVE (AFU_ORTHOLOGUE AFUA_3G12920)-RELATED"/>
    <property type="match status" value="1"/>
</dbReference>
<reference evidence="3" key="1">
    <citation type="submission" date="2022-07" db="EMBL/GenBank/DDBJ databases">
        <title>Genome Sequence of Physisporinus lineatus.</title>
        <authorList>
            <person name="Buettner E."/>
        </authorList>
    </citation>
    <scope>NUCLEOTIDE SEQUENCE</scope>
    <source>
        <strain evidence="3">VT162</strain>
    </source>
</reference>
<dbReference type="AlphaFoldDB" id="A0AAD5UXG1"/>
<evidence type="ECO:0000313" key="3">
    <source>
        <dbReference type="EMBL" id="KAJ3480455.1"/>
    </source>
</evidence>
<sequence>MGRELFPGLVVRESQLIESSPHYTVGQDLLNKILAPLDDSDDQDSVGALLQVHAGQPQAQQQSPEPTPSSQPEVKDEPLHDDTLRSPSPSQTPDPPVPHTDPSPAPSSSSSPSPFPVRSLLEEERSLLPSLLLSLILLILLSGGPPEVMPESLEEWWKVDLSTHHKQVDPTEEEESQEGDQETIYEEAQEYQDAETEMDLPTALEFAFNTRVTSNPDEPRTFSEAIKRPDGDKWYKARLVAKGFSQRPGLEYDETFASTLKWATLRIIFAIAAIEDLEVESIDFSTAYLNGELDKEVYMQQPEAFVSPDGHKVYKLDKGLYGLKQSGRLWYKKLAATLANMGFKILKSDSSVYILDNGSVRVILPVFVDDCTLVSKSKAAIQEVKQKLLSHFKLRDLGPTSLLLGVAISRDRAKHSISLSQKHYVEDILERFHMSDCKPVGTPMEPGLRLSASQCPATDEDKQAMASVPYINAVGALMYLAIATRPDISFAVSVLSRFNSNPGPDHWKAVKHLFRYLKGTMDYKLTYAPLSSASKERFEVYSDADHGGNPDSGKSTSAYVVKMGTGAVSWSSKLQSIVALSTTEAEYVSAVSAGSEAIWIRQLLTELGYEPSGPTTLHMDNQSAIQVARNPEHHGRMKHLDLRFYWLRDAVENGTLSIDYVPTDSMAADILTKSLSKVKVEEACKQLGLGS</sequence>
<name>A0AAD5UXG1_9APHY</name>
<feature type="compositionally biased region" description="Low complexity" evidence="1">
    <location>
        <begin position="56"/>
        <end position="72"/>
    </location>
</feature>
<dbReference type="CDD" id="cd09272">
    <property type="entry name" value="RNase_HI_RT_Ty1"/>
    <property type="match status" value="1"/>
</dbReference>
<feature type="compositionally biased region" description="Low complexity" evidence="1">
    <location>
        <begin position="106"/>
        <end position="117"/>
    </location>
</feature>